<evidence type="ECO:0000313" key="3">
    <source>
        <dbReference type="EMBL" id="EXL64858.1"/>
    </source>
</evidence>
<dbReference type="Gene3D" id="3.40.50.300">
    <property type="entry name" value="P-loop containing nucleotide triphosphate hydrolases"/>
    <property type="match status" value="1"/>
</dbReference>
<reference evidence="3" key="2">
    <citation type="submission" date="2014-03" db="EMBL/GenBank/DDBJ databases">
        <title>The Genome Annotation of Fusarium oxysporum PHW808.</title>
        <authorList>
            <consortium name="The Broad Institute Genomics Platform"/>
            <person name="Ma L.-J."/>
            <person name="Corby-Kistler H."/>
            <person name="Broz K."/>
            <person name="Gale L.R."/>
            <person name="Jonkers W."/>
            <person name="O'Donnell K."/>
            <person name="Ploetz R."/>
            <person name="Steinberg C."/>
            <person name="Schwartz D.C."/>
            <person name="VanEtten H."/>
            <person name="Zhou S."/>
            <person name="Young S.K."/>
            <person name="Zeng Q."/>
            <person name="Gargeya S."/>
            <person name="Fitzgerald M."/>
            <person name="Abouelleil A."/>
            <person name="Alvarado L."/>
            <person name="Chapman S.B."/>
            <person name="Gainer-Dewar J."/>
            <person name="Goldberg J."/>
            <person name="Griggs A."/>
            <person name="Gujja S."/>
            <person name="Hansen M."/>
            <person name="Howarth C."/>
            <person name="Imamovic A."/>
            <person name="Ireland A."/>
            <person name="Larimer J."/>
            <person name="McCowan C."/>
            <person name="Murphy C."/>
            <person name="Pearson M."/>
            <person name="Poon T.W."/>
            <person name="Priest M."/>
            <person name="Roberts A."/>
            <person name="Saif S."/>
            <person name="Shea T."/>
            <person name="Sykes S."/>
            <person name="Wortman J."/>
            <person name="Nusbaum C."/>
            <person name="Birren B."/>
        </authorList>
    </citation>
    <scope>NUCLEOTIDE SEQUENCE</scope>
    <source>
        <strain evidence="3">54008</strain>
    </source>
</reference>
<evidence type="ECO:0000256" key="1">
    <source>
        <dbReference type="SAM" id="MobiDB-lite"/>
    </source>
</evidence>
<dbReference type="Pfam" id="PF00350">
    <property type="entry name" value="Dynamin_N"/>
    <property type="match status" value="1"/>
</dbReference>
<proteinExistence type="predicted"/>
<reference evidence="3" key="1">
    <citation type="submission" date="2011-11" db="EMBL/GenBank/DDBJ databases">
        <title>The Genome Sequence of Fusarium oxysporum PHW808.</title>
        <authorList>
            <consortium name="The Broad Institute Genome Sequencing Platform"/>
            <person name="Ma L.-J."/>
            <person name="Gale L.R."/>
            <person name="Schwartz D.C."/>
            <person name="Zhou S."/>
            <person name="Corby-Kistler H."/>
            <person name="Young S.K."/>
            <person name="Zeng Q."/>
            <person name="Gargeya S."/>
            <person name="Fitzgerald M."/>
            <person name="Haas B."/>
            <person name="Abouelleil A."/>
            <person name="Alvarado L."/>
            <person name="Arachchi H.M."/>
            <person name="Berlin A."/>
            <person name="Brown A."/>
            <person name="Chapman S.B."/>
            <person name="Chen Z."/>
            <person name="Dunbar C."/>
            <person name="Freedman E."/>
            <person name="Gearin G."/>
            <person name="Goldberg J."/>
            <person name="Griggs A."/>
            <person name="Gujja S."/>
            <person name="Heiman D."/>
            <person name="Howarth C."/>
            <person name="Larson L."/>
            <person name="Lui A."/>
            <person name="MacDonald P.J.P."/>
            <person name="Montmayeur A."/>
            <person name="Murphy C."/>
            <person name="Neiman D."/>
            <person name="Pearson M."/>
            <person name="Priest M."/>
            <person name="Roberts A."/>
            <person name="Saif S."/>
            <person name="Shea T."/>
            <person name="Shenoy N."/>
            <person name="Sisk P."/>
            <person name="Stolte C."/>
            <person name="Sykes S."/>
            <person name="Wortman J."/>
            <person name="Nusbaum C."/>
            <person name="Birren B."/>
        </authorList>
    </citation>
    <scope>NUCLEOTIDE SEQUENCE [LARGE SCALE GENOMIC DNA]</scope>
    <source>
        <strain evidence="3">54008</strain>
    </source>
</reference>
<dbReference type="InterPro" id="IPR027417">
    <property type="entry name" value="P-loop_NTPase"/>
</dbReference>
<name>X0GNK0_FUSOX</name>
<dbReference type="EMBL" id="KK033860">
    <property type="protein sequence ID" value="EXL64858.1"/>
    <property type="molecule type" value="Genomic_DNA"/>
</dbReference>
<feature type="region of interest" description="Disordered" evidence="1">
    <location>
        <begin position="1"/>
        <end position="24"/>
    </location>
</feature>
<accession>X0GNK0</accession>
<evidence type="ECO:0000259" key="2">
    <source>
        <dbReference type="Pfam" id="PF00350"/>
    </source>
</evidence>
<dbReference type="InterPro" id="IPR045063">
    <property type="entry name" value="Dynamin_N"/>
</dbReference>
<gene>
    <name evidence="3" type="ORF">FOPG_18896</name>
</gene>
<dbReference type="OrthoDB" id="5093805at2759"/>
<dbReference type="AlphaFoldDB" id="X0GNK0"/>
<dbReference type="Proteomes" id="UP000030676">
    <property type="component" value="Unassembled WGS sequence"/>
</dbReference>
<feature type="domain" description="Dynamin N-terminal" evidence="2">
    <location>
        <begin position="9"/>
        <end position="141"/>
    </location>
</feature>
<organism evidence="3">
    <name type="scientific">Fusarium oxysporum f. sp. conglutinans race 2 54008</name>
    <dbReference type="NCBI Taxonomy" id="1089457"/>
    <lineage>
        <taxon>Eukaryota</taxon>
        <taxon>Fungi</taxon>
        <taxon>Dikarya</taxon>
        <taxon>Ascomycota</taxon>
        <taxon>Pezizomycotina</taxon>
        <taxon>Sordariomycetes</taxon>
        <taxon>Hypocreomycetidae</taxon>
        <taxon>Hypocreales</taxon>
        <taxon>Nectriaceae</taxon>
        <taxon>Fusarium</taxon>
        <taxon>Fusarium oxysporum species complex</taxon>
    </lineage>
</organism>
<dbReference type="HOGENOM" id="CLU_1806264_0_0_1"/>
<dbReference type="SUPFAM" id="SSF52540">
    <property type="entry name" value="P-loop containing nucleoside triphosphate hydrolases"/>
    <property type="match status" value="1"/>
</dbReference>
<sequence length="143" mass="16064">MHEISYRAHPATLQYNTDHRHSSRSQQVQQTLKAYHKDVKDLSELSSIINDISKLMGLRGFTDGHDDNYFPSDALRIEISGPIGLHLIVVDLPGLISVSNEEQTHVLYVLQTSNDIANQGVIKVSRQFDPDEGRTVGVITKRD</sequence>
<protein>
    <recommendedName>
        <fullName evidence="2">Dynamin N-terminal domain-containing protein</fullName>
    </recommendedName>
</protein>